<feature type="domain" description="Peptidase M15A C-terminal" evidence="1">
    <location>
        <begin position="130"/>
        <end position="247"/>
    </location>
</feature>
<proteinExistence type="predicted"/>
<dbReference type="Gene3D" id="3.30.1380.10">
    <property type="match status" value="1"/>
</dbReference>
<reference evidence="2" key="1">
    <citation type="submission" date="2024-07" db="EMBL/GenBank/DDBJ databases">
        <title>Complete genome sequence of Verrucomicrobiaceae bacterium NT6N.</title>
        <authorList>
            <person name="Huang C."/>
            <person name="Takami H."/>
            <person name="Hamasaki K."/>
        </authorList>
    </citation>
    <scope>NUCLEOTIDE SEQUENCE</scope>
    <source>
        <strain evidence="2">NT6N</strain>
    </source>
</reference>
<evidence type="ECO:0000313" key="2">
    <source>
        <dbReference type="EMBL" id="BDS05527.1"/>
    </source>
</evidence>
<dbReference type="Pfam" id="PF08291">
    <property type="entry name" value="Peptidase_M15_3"/>
    <property type="match status" value="1"/>
</dbReference>
<accession>A0AAT9FHR6</accession>
<evidence type="ECO:0000259" key="1">
    <source>
        <dbReference type="Pfam" id="PF08291"/>
    </source>
</evidence>
<dbReference type="SUPFAM" id="SSF55166">
    <property type="entry name" value="Hedgehog/DD-peptidase"/>
    <property type="match status" value="1"/>
</dbReference>
<sequence>MMNDLPHTINELRTINTEYPSELPAACGTSVKRRSFLKNSSLLMSGAVGASWLGLKNKTQFTNIWNQLVTQGERLGANIQQGVGEGLSPAMPPRKAPVIEQDRIYRPRPLPDLPQVKTYSNYLAQQNLPYLSPEEIIQPHFKYRSGVCSGVPPKRLWRNMLHTSKVANEIRERLGIRLETVASAYRSPEYNALCPGAAKYSQHTQNRALDLMYACPPKYAFDMACKLRDEGFFKGGVGLYNSFIHIDTRGRNATWGV</sequence>
<gene>
    <name evidence="2" type="ORF">NT6N_05670</name>
</gene>
<organism evidence="2">
    <name type="scientific">Oceaniferula spumae</name>
    <dbReference type="NCBI Taxonomy" id="2979115"/>
    <lineage>
        <taxon>Bacteria</taxon>
        <taxon>Pseudomonadati</taxon>
        <taxon>Verrucomicrobiota</taxon>
        <taxon>Verrucomicrobiia</taxon>
        <taxon>Verrucomicrobiales</taxon>
        <taxon>Verrucomicrobiaceae</taxon>
        <taxon>Oceaniferula</taxon>
    </lineage>
</organism>
<dbReference type="InterPro" id="IPR013230">
    <property type="entry name" value="Peptidase_M15A_C"/>
</dbReference>
<dbReference type="AlphaFoldDB" id="A0AAT9FHR6"/>
<dbReference type="InterPro" id="IPR009045">
    <property type="entry name" value="Zn_M74/Hedgehog-like"/>
</dbReference>
<protein>
    <recommendedName>
        <fullName evidence="1">Peptidase M15A C-terminal domain-containing protein</fullName>
    </recommendedName>
</protein>
<dbReference type="EMBL" id="AP026866">
    <property type="protein sequence ID" value="BDS05527.1"/>
    <property type="molecule type" value="Genomic_DNA"/>
</dbReference>
<name>A0AAT9FHR6_9BACT</name>
<dbReference type="KEGG" id="osu:NT6N_05670"/>